<organism evidence="3 4">
    <name type="scientific">Rubritalea squalenifaciens DSM 18772</name>
    <dbReference type="NCBI Taxonomy" id="1123071"/>
    <lineage>
        <taxon>Bacteria</taxon>
        <taxon>Pseudomonadati</taxon>
        <taxon>Verrucomicrobiota</taxon>
        <taxon>Verrucomicrobiia</taxon>
        <taxon>Verrucomicrobiales</taxon>
        <taxon>Rubritaleaceae</taxon>
        <taxon>Rubritalea</taxon>
    </lineage>
</organism>
<dbReference type="GO" id="GO:0016787">
    <property type="term" value="F:hydrolase activity"/>
    <property type="evidence" value="ECO:0007669"/>
    <property type="project" value="InterPro"/>
</dbReference>
<dbReference type="InParanoid" id="A0A1M6I6J2"/>
<keyword evidence="1" id="KW-0732">Signal</keyword>
<protein>
    <recommendedName>
        <fullName evidence="2">3-keto-alpha-glucoside-1,2-lyase/3-keto-2-hydroxy-glucal hydratase domain-containing protein</fullName>
    </recommendedName>
</protein>
<feature type="signal peptide" evidence="1">
    <location>
        <begin position="1"/>
        <end position="22"/>
    </location>
</feature>
<name>A0A1M6I6J2_9BACT</name>
<dbReference type="EMBL" id="FQYR01000003">
    <property type="protein sequence ID" value="SHJ30057.1"/>
    <property type="molecule type" value="Genomic_DNA"/>
</dbReference>
<dbReference type="STRING" id="1123071.SAMN02745181_1699"/>
<dbReference type="AlphaFoldDB" id="A0A1M6I6J2"/>
<keyword evidence="4" id="KW-1185">Reference proteome</keyword>
<feature type="chain" id="PRO_5009918322" description="3-keto-alpha-glucoside-1,2-lyase/3-keto-2-hydroxy-glucal hydratase domain-containing protein" evidence="1">
    <location>
        <begin position="23"/>
        <end position="254"/>
    </location>
</feature>
<dbReference type="InterPro" id="IPR010496">
    <property type="entry name" value="AL/BT2_dom"/>
</dbReference>
<reference evidence="3 4" key="1">
    <citation type="submission" date="2016-11" db="EMBL/GenBank/DDBJ databases">
        <authorList>
            <person name="Jaros S."/>
            <person name="Januszkiewicz K."/>
            <person name="Wedrychowicz H."/>
        </authorList>
    </citation>
    <scope>NUCLEOTIDE SEQUENCE [LARGE SCALE GENOMIC DNA]</scope>
    <source>
        <strain evidence="3 4">DSM 18772</strain>
    </source>
</reference>
<feature type="domain" description="3-keto-alpha-glucoside-1,2-lyase/3-keto-2-hydroxy-glucal hydratase" evidence="2">
    <location>
        <begin position="34"/>
        <end position="250"/>
    </location>
</feature>
<accession>A0A1M6I6J2</accession>
<evidence type="ECO:0000313" key="4">
    <source>
        <dbReference type="Proteomes" id="UP000184510"/>
    </source>
</evidence>
<proteinExistence type="predicted"/>
<gene>
    <name evidence="3" type="ORF">SAMN02745181_1699</name>
</gene>
<evidence type="ECO:0000313" key="3">
    <source>
        <dbReference type="EMBL" id="SHJ30057.1"/>
    </source>
</evidence>
<dbReference type="Gene3D" id="2.60.120.560">
    <property type="entry name" value="Exo-inulinase, domain 1"/>
    <property type="match status" value="1"/>
</dbReference>
<evidence type="ECO:0000259" key="2">
    <source>
        <dbReference type="Pfam" id="PF06439"/>
    </source>
</evidence>
<evidence type="ECO:0000256" key="1">
    <source>
        <dbReference type="SAM" id="SignalP"/>
    </source>
</evidence>
<dbReference type="Proteomes" id="UP000184510">
    <property type="component" value="Unassembled WGS sequence"/>
</dbReference>
<sequence>MMKFKLLLTTLLCGVFCSSLSAEDGKEKDAKEEGWIQLFNGKDLTGWTPKFKGHKLGENYKNTFKVEDGKLIVDYSNWEKWDGSFGHLFYNKEFGHYILRAEYRFVGTQVKGGPGWANRNNGFMIHGQSAESMKLEQDFPDSIEVQLLGGFGKGNRGTLNICTPGTHLEKDGKLVKGHVINANGPTFHGDQWVTVEIEVHGSEVIRHKCDGKVVIEYNKPQLNDGTLLEKGTISIQAETAPIEFRKIELKPLKK</sequence>
<dbReference type="Pfam" id="PF06439">
    <property type="entry name" value="3keto-disac_hyd"/>
    <property type="match status" value="1"/>
</dbReference>
<dbReference type="RefSeq" id="WP_200797087.1">
    <property type="nucleotide sequence ID" value="NZ_FQYR01000003.1"/>
</dbReference>